<proteinExistence type="inferred from homology"/>
<keyword evidence="7" id="KW-1185">Reference proteome</keyword>
<dbReference type="Gene3D" id="3.20.20.140">
    <property type="entry name" value="Metal-dependent hydrolases"/>
    <property type="match status" value="1"/>
</dbReference>
<evidence type="ECO:0000256" key="5">
    <source>
        <dbReference type="ARBA" id="ARBA00051722"/>
    </source>
</evidence>
<dbReference type="Pfam" id="PF19567">
    <property type="entry name" value="CpsB_CapC"/>
    <property type="match status" value="1"/>
</dbReference>
<evidence type="ECO:0000256" key="4">
    <source>
        <dbReference type="ARBA" id="ARBA00022912"/>
    </source>
</evidence>
<dbReference type="PANTHER" id="PTHR39181">
    <property type="entry name" value="TYROSINE-PROTEIN PHOSPHATASE YWQE"/>
    <property type="match status" value="1"/>
</dbReference>
<dbReference type="EMBL" id="QFFZ01000006">
    <property type="protein sequence ID" value="TEB12509.1"/>
    <property type="molecule type" value="Genomic_DNA"/>
</dbReference>
<dbReference type="RefSeq" id="WP_134212721.1">
    <property type="nucleotide sequence ID" value="NZ_QFFZ01000006.1"/>
</dbReference>
<reference evidence="6 7" key="1">
    <citation type="journal article" date="2018" name="Environ. Microbiol.">
        <title>Novel energy conservation strategies and behaviour of Pelotomaculum schinkii driving syntrophic propionate catabolism.</title>
        <authorList>
            <person name="Hidalgo-Ahumada C.A.P."/>
            <person name="Nobu M.K."/>
            <person name="Narihiro T."/>
            <person name="Tamaki H."/>
            <person name="Liu W.T."/>
            <person name="Kamagata Y."/>
            <person name="Stams A.J.M."/>
            <person name="Imachi H."/>
            <person name="Sousa D.Z."/>
        </authorList>
    </citation>
    <scope>NUCLEOTIDE SEQUENCE [LARGE SCALE GENOMIC DNA]</scope>
    <source>
        <strain evidence="6 7">MGP</strain>
    </source>
</reference>
<dbReference type="PIRSF" id="PIRSF016557">
    <property type="entry name" value="Caps_synth_CpsB"/>
    <property type="match status" value="1"/>
</dbReference>
<protein>
    <recommendedName>
        <fullName evidence="2">protein-tyrosine-phosphatase</fullName>
        <ecNumber evidence="2">3.1.3.48</ecNumber>
    </recommendedName>
</protein>
<evidence type="ECO:0000313" key="7">
    <source>
        <dbReference type="Proteomes" id="UP000297597"/>
    </source>
</evidence>
<dbReference type="EC" id="3.1.3.48" evidence="2"/>
<dbReference type="PANTHER" id="PTHR39181:SF1">
    <property type="entry name" value="TYROSINE-PROTEIN PHOSPHATASE YWQE"/>
    <property type="match status" value="1"/>
</dbReference>
<dbReference type="GO" id="GO:0030145">
    <property type="term" value="F:manganese ion binding"/>
    <property type="evidence" value="ECO:0007669"/>
    <property type="project" value="InterPro"/>
</dbReference>
<name>A0A4Y7RUU5_9FIRM</name>
<dbReference type="GO" id="GO:0004725">
    <property type="term" value="F:protein tyrosine phosphatase activity"/>
    <property type="evidence" value="ECO:0007669"/>
    <property type="project" value="UniProtKB-EC"/>
</dbReference>
<gene>
    <name evidence="6" type="primary">ywqE</name>
    <name evidence="6" type="ORF">Pmgp_00840</name>
</gene>
<dbReference type="SUPFAM" id="SSF89550">
    <property type="entry name" value="PHP domain-like"/>
    <property type="match status" value="1"/>
</dbReference>
<comment type="catalytic activity">
    <reaction evidence="5">
        <text>O-phospho-L-tyrosyl-[protein] + H2O = L-tyrosyl-[protein] + phosphate</text>
        <dbReference type="Rhea" id="RHEA:10684"/>
        <dbReference type="Rhea" id="RHEA-COMP:10136"/>
        <dbReference type="Rhea" id="RHEA-COMP:20101"/>
        <dbReference type="ChEBI" id="CHEBI:15377"/>
        <dbReference type="ChEBI" id="CHEBI:43474"/>
        <dbReference type="ChEBI" id="CHEBI:46858"/>
        <dbReference type="ChEBI" id="CHEBI:61978"/>
        <dbReference type="EC" id="3.1.3.48"/>
    </reaction>
</comment>
<comment type="caution">
    <text evidence="6">The sequence shown here is derived from an EMBL/GenBank/DDBJ whole genome shotgun (WGS) entry which is preliminary data.</text>
</comment>
<evidence type="ECO:0000256" key="1">
    <source>
        <dbReference type="ARBA" id="ARBA00005750"/>
    </source>
</evidence>
<dbReference type="AlphaFoldDB" id="A0A4Y7RUU5"/>
<keyword evidence="3 6" id="KW-0378">Hydrolase</keyword>
<evidence type="ECO:0000313" key="6">
    <source>
        <dbReference type="EMBL" id="TEB12509.1"/>
    </source>
</evidence>
<accession>A0A4Y7RUU5</accession>
<dbReference type="OrthoDB" id="9788539at2"/>
<evidence type="ECO:0000256" key="3">
    <source>
        <dbReference type="ARBA" id="ARBA00022801"/>
    </source>
</evidence>
<sequence>MIDIHSHILPGLDDGAASMDEAIAMARCAVMGGIRQMVATPHVKTRLYPSREAIMDVMTNLQKALMNNGISLIILPGAEYRIDPELPKRFSRGELLTINNKGRYLLVELPDGYVPDYTSNVFQELQQQGVTPIIAHPERNNVFIRDHSRLYELIADGALAQLTAGSLTGYFCPDVTVAARAFLEHGSVHFIASDAHSTSGQLPQFEPAAKEAVRLLGEEKGHRLLIANPQRAIRGEFIEVGELKKKVI</sequence>
<evidence type="ECO:0000256" key="2">
    <source>
        <dbReference type="ARBA" id="ARBA00013064"/>
    </source>
</evidence>
<dbReference type="InterPro" id="IPR016195">
    <property type="entry name" value="Pol/histidinol_Pase-like"/>
</dbReference>
<dbReference type="Proteomes" id="UP000297597">
    <property type="component" value="Unassembled WGS sequence"/>
</dbReference>
<dbReference type="InterPro" id="IPR016667">
    <property type="entry name" value="Caps_polysacc_synth_CpsB/CapC"/>
</dbReference>
<organism evidence="6 7">
    <name type="scientific">Pelotomaculum propionicicum</name>
    <dbReference type="NCBI Taxonomy" id="258475"/>
    <lineage>
        <taxon>Bacteria</taxon>
        <taxon>Bacillati</taxon>
        <taxon>Bacillota</taxon>
        <taxon>Clostridia</taxon>
        <taxon>Eubacteriales</taxon>
        <taxon>Desulfotomaculaceae</taxon>
        <taxon>Pelotomaculum</taxon>
    </lineage>
</organism>
<keyword evidence="4" id="KW-0904">Protein phosphatase</keyword>
<comment type="similarity">
    <text evidence="1">Belongs to the metallo-dependent hydrolases superfamily. CpsB/CapC family.</text>
</comment>